<gene>
    <name evidence="2" type="primary">AUGUSTUS-3.0.2_34582</name>
    <name evidence="2" type="ORF">TcasGA2_TC034582</name>
</gene>
<evidence type="ECO:0000256" key="1">
    <source>
        <dbReference type="SAM" id="MobiDB-lite"/>
    </source>
</evidence>
<keyword evidence="3" id="KW-1185">Reference proteome</keyword>
<feature type="compositionally biased region" description="Basic and acidic residues" evidence="1">
    <location>
        <begin position="1"/>
        <end position="20"/>
    </location>
</feature>
<accession>A0A139WM56</accession>
<dbReference type="Proteomes" id="UP000007266">
    <property type="component" value="Linkage group 3"/>
</dbReference>
<feature type="compositionally biased region" description="Basic and acidic residues" evidence="1">
    <location>
        <begin position="27"/>
        <end position="37"/>
    </location>
</feature>
<name>A0A139WM56_TRICA</name>
<reference evidence="2 3" key="2">
    <citation type="journal article" date="2010" name="Nucleic Acids Res.">
        <title>BeetleBase in 2010: revisions to provide comprehensive genomic information for Tribolium castaneum.</title>
        <authorList>
            <person name="Kim H.S."/>
            <person name="Murphy T."/>
            <person name="Xia J."/>
            <person name="Caragea D."/>
            <person name="Park Y."/>
            <person name="Beeman R.W."/>
            <person name="Lorenzen M.D."/>
            <person name="Butcher S."/>
            <person name="Manak J.R."/>
            <person name="Brown S.J."/>
        </authorList>
    </citation>
    <scope>GENOME REANNOTATION</scope>
    <source>
        <strain evidence="2 3">Georgia GA2</strain>
    </source>
</reference>
<dbReference type="InParanoid" id="A0A139WM56"/>
<evidence type="ECO:0000313" key="2">
    <source>
        <dbReference type="EMBL" id="KYB28907.1"/>
    </source>
</evidence>
<dbReference type="EMBL" id="KQ971319">
    <property type="protein sequence ID" value="KYB28907.1"/>
    <property type="molecule type" value="Genomic_DNA"/>
</dbReference>
<dbReference type="AlphaFoldDB" id="A0A139WM56"/>
<reference evidence="2 3" key="1">
    <citation type="journal article" date="2008" name="Nature">
        <title>The genome of the model beetle and pest Tribolium castaneum.</title>
        <authorList>
            <consortium name="Tribolium Genome Sequencing Consortium"/>
            <person name="Richards S."/>
            <person name="Gibbs R.A."/>
            <person name="Weinstock G.M."/>
            <person name="Brown S.J."/>
            <person name="Denell R."/>
            <person name="Beeman R.W."/>
            <person name="Gibbs R."/>
            <person name="Beeman R.W."/>
            <person name="Brown S.J."/>
            <person name="Bucher G."/>
            <person name="Friedrich M."/>
            <person name="Grimmelikhuijzen C.J."/>
            <person name="Klingler M."/>
            <person name="Lorenzen M."/>
            <person name="Richards S."/>
            <person name="Roth S."/>
            <person name="Schroder R."/>
            <person name="Tautz D."/>
            <person name="Zdobnov E.M."/>
            <person name="Muzny D."/>
            <person name="Gibbs R.A."/>
            <person name="Weinstock G.M."/>
            <person name="Attaway T."/>
            <person name="Bell S."/>
            <person name="Buhay C.J."/>
            <person name="Chandrabose M.N."/>
            <person name="Chavez D."/>
            <person name="Clerk-Blankenburg K.P."/>
            <person name="Cree A."/>
            <person name="Dao M."/>
            <person name="Davis C."/>
            <person name="Chacko J."/>
            <person name="Dinh H."/>
            <person name="Dugan-Rocha S."/>
            <person name="Fowler G."/>
            <person name="Garner T.T."/>
            <person name="Garnes J."/>
            <person name="Gnirke A."/>
            <person name="Hawes A."/>
            <person name="Hernandez J."/>
            <person name="Hines S."/>
            <person name="Holder M."/>
            <person name="Hume J."/>
            <person name="Jhangiani S.N."/>
            <person name="Joshi V."/>
            <person name="Khan Z.M."/>
            <person name="Jackson L."/>
            <person name="Kovar C."/>
            <person name="Kowis A."/>
            <person name="Lee S."/>
            <person name="Lewis L.R."/>
            <person name="Margolis J."/>
            <person name="Morgan M."/>
            <person name="Nazareth L.V."/>
            <person name="Nguyen N."/>
            <person name="Okwuonu G."/>
            <person name="Parker D."/>
            <person name="Richards S."/>
            <person name="Ruiz S.J."/>
            <person name="Santibanez J."/>
            <person name="Savard J."/>
            <person name="Scherer S.E."/>
            <person name="Schneider B."/>
            <person name="Sodergren E."/>
            <person name="Tautz D."/>
            <person name="Vattahil S."/>
            <person name="Villasana D."/>
            <person name="White C.S."/>
            <person name="Wright R."/>
            <person name="Park Y."/>
            <person name="Beeman R.W."/>
            <person name="Lord J."/>
            <person name="Oppert B."/>
            <person name="Lorenzen M."/>
            <person name="Brown S."/>
            <person name="Wang L."/>
            <person name="Savard J."/>
            <person name="Tautz D."/>
            <person name="Richards S."/>
            <person name="Weinstock G."/>
            <person name="Gibbs R.A."/>
            <person name="Liu Y."/>
            <person name="Worley K."/>
            <person name="Weinstock G."/>
            <person name="Elsik C.G."/>
            <person name="Reese J.T."/>
            <person name="Elhaik E."/>
            <person name="Landan G."/>
            <person name="Graur D."/>
            <person name="Arensburger P."/>
            <person name="Atkinson P."/>
            <person name="Beeman R.W."/>
            <person name="Beidler J."/>
            <person name="Brown S.J."/>
            <person name="Demuth J.P."/>
            <person name="Drury D.W."/>
            <person name="Du Y.Z."/>
            <person name="Fujiwara H."/>
            <person name="Lorenzen M."/>
            <person name="Maselli V."/>
            <person name="Osanai M."/>
            <person name="Park Y."/>
            <person name="Robertson H.M."/>
            <person name="Tu Z."/>
            <person name="Wang J.J."/>
            <person name="Wang S."/>
            <person name="Richards S."/>
            <person name="Song H."/>
            <person name="Zhang L."/>
            <person name="Sodergren E."/>
            <person name="Werner D."/>
            <person name="Stanke M."/>
            <person name="Morgenstern B."/>
            <person name="Solovyev V."/>
            <person name="Kosarev P."/>
            <person name="Brown G."/>
            <person name="Chen H.C."/>
            <person name="Ermolaeva O."/>
            <person name="Hlavina W."/>
            <person name="Kapustin Y."/>
            <person name="Kiryutin B."/>
            <person name="Kitts P."/>
            <person name="Maglott D."/>
            <person name="Pruitt K."/>
            <person name="Sapojnikov V."/>
            <person name="Souvorov A."/>
            <person name="Mackey A.J."/>
            <person name="Waterhouse R.M."/>
            <person name="Wyder S."/>
            <person name="Zdobnov E.M."/>
            <person name="Zdobnov E.M."/>
            <person name="Wyder S."/>
            <person name="Kriventseva E.V."/>
            <person name="Kadowaki T."/>
            <person name="Bork P."/>
            <person name="Aranda M."/>
            <person name="Bao R."/>
            <person name="Beermann A."/>
            <person name="Berns N."/>
            <person name="Bolognesi R."/>
            <person name="Bonneton F."/>
            <person name="Bopp D."/>
            <person name="Brown S.J."/>
            <person name="Bucher G."/>
            <person name="Butts T."/>
            <person name="Chaumot A."/>
            <person name="Denell R.E."/>
            <person name="Ferrier D.E."/>
            <person name="Friedrich M."/>
            <person name="Gordon C.M."/>
            <person name="Jindra M."/>
            <person name="Klingler M."/>
            <person name="Lan Q."/>
            <person name="Lattorff H.M."/>
            <person name="Laudet V."/>
            <person name="von Levetsow C."/>
            <person name="Liu Z."/>
            <person name="Lutz R."/>
            <person name="Lynch J.A."/>
            <person name="da Fonseca R.N."/>
            <person name="Posnien N."/>
            <person name="Reuter R."/>
            <person name="Roth S."/>
            <person name="Savard J."/>
            <person name="Schinko J.B."/>
            <person name="Schmitt C."/>
            <person name="Schoppmeier M."/>
            <person name="Schroder R."/>
            <person name="Shippy T.D."/>
            <person name="Simonnet F."/>
            <person name="Marques-Souza H."/>
            <person name="Tautz D."/>
            <person name="Tomoyasu Y."/>
            <person name="Trauner J."/>
            <person name="Van der Zee M."/>
            <person name="Vervoort M."/>
            <person name="Wittkopp N."/>
            <person name="Wimmer E.A."/>
            <person name="Yang X."/>
            <person name="Jones A.K."/>
            <person name="Sattelle D.B."/>
            <person name="Ebert P.R."/>
            <person name="Nelson D."/>
            <person name="Scott J.G."/>
            <person name="Beeman R.W."/>
            <person name="Muthukrishnan S."/>
            <person name="Kramer K.J."/>
            <person name="Arakane Y."/>
            <person name="Beeman R.W."/>
            <person name="Zhu Q."/>
            <person name="Hogenkamp D."/>
            <person name="Dixit R."/>
            <person name="Oppert B."/>
            <person name="Jiang H."/>
            <person name="Zou Z."/>
            <person name="Marshall J."/>
            <person name="Elpidina E."/>
            <person name="Vinokurov K."/>
            <person name="Oppert C."/>
            <person name="Zou Z."/>
            <person name="Evans J."/>
            <person name="Lu Z."/>
            <person name="Zhao P."/>
            <person name="Sumathipala N."/>
            <person name="Altincicek B."/>
            <person name="Vilcinskas A."/>
            <person name="Williams M."/>
            <person name="Hultmark D."/>
            <person name="Hetru C."/>
            <person name="Jiang H."/>
            <person name="Grimmelikhuijzen C.J."/>
            <person name="Hauser F."/>
            <person name="Cazzamali G."/>
            <person name="Williamson M."/>
            <person name="Park Y."/>
            <person name="Li B."/>
            <person name="Tanaka Y."/>
            <person name="Predel R."/>
            <person name="Neupert S."/>
            <person name="Schachtner J."/>
            <person name="Verleyen P."/>
            <person name="Raible F."/>
            <person name="Bork P."/>
            <person name="Friedrich M."/>
            <person name="Walden K.K."/>
            <person name="Robertson H.M."/>
            <person name="Angeli S."/>
            <person name="Foret S."/>
            <person name="Bucher G."/>
            <person name="Schuetz S."/>
            <person name="Maleszka R."/>
            <person name="Wimmer E.A."/>
            <person name="Beeman R.W."/>
            <person name="Lorenzen M."/>
            <person name="Tomoyasu Y."/>
            <person name="Miller S.C."/>
            <person name="Grossmann D."/>
            <person name="Bucher G."/>
        </authorList>
    </citation>
    <scope>NUCLEOTIDE SEQUENCE [LARGE SCALE GENOMIC DNA]</scope>
    <source>
        <strain evidence="2 3">Georgia GA2</strain>
    </source>
</reference>
<organism evidence="2 3">
    <name type="scientific">Tribolium castaneum</name>
    <name type="common">Red flour beetle</name>
    <dbReference type="NCBI Taxonomy" id="7070"/>
    <lineage>
        <taxon>Eukaryota</taxon>
        <taxon>Metazoa</taxon>
        <taxon>Ecdysozoa</taxon>
        <taxon>Arthropoda</taxon>
        <taxon>Hexapoda</taxon>
        <taxon>Insecta</taxon>
        <taxon>Pterygota</taxon>
        <taxon>Neoptera</taxon>
        <taxon>Endopterygota</taxon>
        <taxon>Coleoptera</taxon>
        <taxon>Polyphaga</taxon>
        <taxon>Cucujiformia</taxon>
        <taxon>Tenebrionidae</taxon>
        <taxon>Tenebrionidae incertae sedis</taxon>
        <taxon>Tribolium</taxon>
    </lineage>
</organism>
<proteinExistence type="predicted"/>
<feature type="region of interest" description="Disordered" evidence="1">
    <location>
        <begin position="1"/>
        <end position="39"/>
    </location>
</feature>
<protein>
    <submittedName>
        <fullName evidence="2">Uncharacterized protein</fullName>
    </submittedName>
</protein>
<sequence>MADVRHDKPYKTQGDEDKSIEQPLPLKEPDKSGDSDGKGNFSFLIENLIKTPLTAIKSRKRKMAEEIDLK</sequence>
<evidence type="ECO:0000313" key="3">
    <source>
        <dbReference type="Proteomes" id="UP000007266"/>
    </source>
</evidence>